<protein>
    <submittedName>
        <fullName evidence="11">Uncharacterized protein</fullName>
    </submittedName>
</protein>
<organism evidence="11 12">
    <name type="scientific">Rhamnusium bicolor</name>
    <dbReference type="NCBI Taxonomy" id="1586634"/>
    <lineage>
        <taxon>Eukaryota</taxon>
        <taxon>Metazoa</taxon>
        <taxon>Ecdysozoa</taxon>
        <taxon>Arthropoda</taxon>
        <taxon>Hexapoda</taxon>
        <taxon>Insecta</taxon>
        <taxon>Pterygota</taxon>
        <taxon>Neoptera</taxon>
        <taxon>Endopterygota</taxon>
        <taxon>Coleoptera</taxon>
        <taxon>Polyphaga</taxon>
        <taxon>Cucujiformia</taxon>
        <taxon>Chrysomeloidea</taxon>
        <taxon>Cerambycidae</taxon>
        <taxon>Lepturinae</taxon>
        <taxon>Rhagiini</taxon>
        <taxon>Rhamnusium</taxon>
    </lineage>
</organism>
<evidence type="ECO:0000256" key="1">
    <source>
        <dbReference type="ARBA" id="ARBA00004123"/>
    </source>
</evidence>
<name>A0AAV8YIU2_9CUCU</name>
<dbReference type="PANTHER" id="PTHR24409:SF295">
    <property type="entry name" value="AZ2-RELATED"/>
    <property type="match status" value="1"/>
</dbReference>
<dbReference type="SUPFAM" id="SSF57667">
    <property type="entry name" value="beta-beta-alpha zinc fingers"/>
    <property type="match status" value="5"/>
</dbReference>
<dbReference type="FunFam" id="3.30.160.60:FF:000100">
    <property type="entry name" value="Zinc finger 45-like"/>
    <property type="match status" value="1"/>
</dbReference>
<dbReference type="InterPro" id="IPR013087">
    <property type="entry name" value="Znf_C2H2_type"/>
</dbReference>
<evidence type="ECO:0000256" key="7">
    <source>
        <dbReference type="PROSITE-ProRule" id="PRU00042"/>
    </source>
</evidence>
<dbReference type="InterPro" id="IPR036236">
    <property type="entry name" value="Znf_C2H2_sf"/>
</dbReference>
<dbReference type="GO" id="GO:0005634">
    <property type="term" value="C:nucleus"/>
    <property type="evidence" value="ECO:0007669"/>
    <property type="project" value="UniProtKB-SubCell"/>
</dbReference>
<dbReference type="PROSITE" id="PS50157">
    <property type="entry name" value="ZINC_FINGER_C2H2_2"/>
    <property type="match status" value="7"/>
</dbReference>
<dbReference type="PROSITE" id="PS00028">
    <property type="entry name" value="ZINC_FINGER_C2H2_1"/>
    <property type="match status" value="6"/>
</dbReference>
<keyword evidence="4 7" id="KW-0863">Zinc-finger</keyword>
<keyword evidence="6" id="KW-0539">Nucleus</keyword>
<feature type="domain" description="C2H2-type" evidence="9">
    <location>
        <begin position="121"/>
        <end position="148"/>
    </location>
</feature>
<accession>A0AAV8YIU2</accession>
<feature type="domain" description="C2H2-type" evidence="9">
    <location>
        <begin position="190"/>
        <end position="218"/>
    </location>
</feature>
<dbReference type="Pfam" id="PF00096">
    <property type="entry name" value="zf-C2H2"/>
    <property type="match status" value="4"/>
</dbReference>
<feature type="domain" description="ZAD" evidence="10">
    <location>
        <begin position="1"/>
        <end position="60"/>
    </location>
</feature>
<dbReference type="Pfam" id="PF13894">
    <property type="entry name" value="zf-C2H2_4"/>
    <property type="match status" value="1"/>
</dbReference>
<dbReference type="Gene3D" id="3.30.160.60">
    <property type="entry name" value="Classic Zinc Finger"/>
    <property type="match status" value="6"/>
</dbReference>
<dbReference type="FunFam" id="3.30.160.60:FF:001182">
    <property type="entry name" value="Zinc finger, C2H2 type"/>
    <property type="match status" value="1"/>
</dbReference>
<gene>
    <name evidence="11" type="ORF">NQ314_007697</name>
</gene>
<dbReference type="GO" id="GO:0008270">
    <property type="term" value="F:zinc ion binding"/>
    <property type="evidence" value="ECO:0007669"/>
    <property type="project" value="UniProtKB-KW"/>
</dbReference>
<evidence type="ECO:0000256" key="8">
    <source>
        <dbReference type="PROSITE-ProRule" id="PRU01263"/>
    </source>
</evidence>
<dbReference type="GO" id="GO:0000977">
    <property type="term" value="F:RNA polymerase II transcription regulatory region sequence-specific DNA binding"/>
    <property type="evidence" value="ECO:0007669"/>
    <property type="project" value="TreeGrafter"/>
</dbReference>
<evidence type="ECO:0000259" key="10">
    <source>
        <dbReference type="PROSITE" id="PS51915"/>
    </source>
</evidence>
<evidence type="ECO:0000313" key="12">
    <source>
        <dbReference type="Proteomes" id="UP001162156"/>
    </source>
</evidence>
<dbReference type="AlphaFoldDB" id="A0AAV8YIU2"/>
<dbReference type="SMART" id="SM00355">
    <property type="entry name" value="ZnF_C2H2"/>
    <property type="match status" value="9"/>
</dbReference>
<dbReference type="Proteomes" id="UP001162156">
    <property type="component" value="Unassembled WGS sequence"/>
</dbReference>
<feature type="domain" description="C2H2-type" evidence="9">
    <location>
        <begin position="247"/>
        <end position="274"/>
    </location>
</feature>
<sequence length="384" mass="44975">MITVTHYNELPLRIEHCVSVKINGSDSLPKTVCTECIQRINDWFDFKEMCIKSNEKLNLQIENEKVLNVKEEIEGINNVKFNNWTYSDSEDIEESECEGEEFISEECYNNQVKIECLQNIYKCEFCSKEFDEFLEYLEHQDEHNGQSVFSCDKCEKLNMKKKHKCPCPKCGKMILKASLHAHLIQHTDRHVCTHCSHRFGSKATLQQHIITVHTDIKDHICEACGKRFSSKTSMNVHLKTHKEKREYTCKLCNYAGRTSSALYIHMATHAKEMHCCEMCPKVFKSSRNLSDHLRRAHSKEKKHQCSYCDKKFVDRYMMMVHVRTHTGVRPYKCKLCDKAFIRSDSLKEHMVTHGSRTFYDCSQCMKKFTSKRGYARHNCTISAV</sequence>
<keyword evidence="2" id="KW-0479">Metal-binding</keyword>
<evidence type="ECO:0000259" key="9">
    <source>
        <dbReference type="PROSITE" id="PS50157"/>
    </source>
</evidence>
<dbReference type="PROSITE" id="PS51915">
    <property type="entry name" value="ZAD"/>
    <property type="match status" value="1"/>
</dbReference>
<dbReference type="GO" id="GO:0000981">
    <property type="term" value="F:DNA-binding transcription factor activity, RNA polymerase II-specific"/>
    <property type="evidence" value="ECO:0007669"/>
    <property type="project" value="TreeGrafter"/>
</dbReference>
<evidence type="ECO:0000256" key="3">
    <source>
        <dbReference type="ARBA" id="ARBA00022737"/>
    </source>
</evidence>
<feature type="domain" description="C2H2-type" evidence="9">
    <location>
        <begin position="274"/>
        <end position="302"/>
    </location>
</feature>
<keyword evidence="12" id="KW-1185">Reference proteome</keyword>
<evidence type="ECO:0000256" key="5">
    <source>
        <dbReference type="ARBA" id="ARBA00022833"/>
    </source>
</evidence>
<feature type="domain" description="C2H2-type" evidence="9">
    <location>
        <begin position="331"/>
        <end position="358"/>
    </location>
</feature>
<keyword evidence="3" id="KW-0677">Repeat</keyword>
<keyword evidence="5" id="KW-0862">Zinc</keyword>
<dbReference type="FunFam" id="3.30.160.60:FF:000702">
    <property type="entry name" value="Transcription factor E4F1 isoform 1"/>
    <property type="match status" value="1"/>
</dbReference>
<dbReference type="Pfam" id="PF07776">
    <property type="entry name" value="zf-AD"/>
    <property type="match status" value="1"/>
</dbReference>
<dbReference type="SUPFAM" id="SSF57716">
    <property type="entry name" value="Glucocorticoid receptor-like (DNA-binding domain)"/>
    <property type="match status" value="1"/>
</dbReference>
<feature type="domain" description="C2H2-type" evidence="9">
    <location>
        <begin position="303"/>
        <end position="330"/>
    </location>
</feature>
<comment type="caution">
    <text evidence="8">Lacks conserved residue(s) required for the propagation of feature annotation.</text>
</comment>
<feature type="domain" description="C2H2-type" evidence="9">
    <location>
        <begin position="219"/>
        <end position="246"/>
    </location>
</feature>
<dbReference type="EMBL" id="JANEYF010002127">
    <property type="protein sequence ID" value="KAJ8951196.1"/>
    <property type="molecule type" value="Genomic_DNA"/>
</dbReference>
<evidence type="ECO:0000256" key="6">
    <source>
        <dbReference type="ARBA" id="ARBA00023242"/>
    </source>
</evidence>
<dbReference type="InterPro" id="IPR012934">
    <property type="entry name" value="Znf_AD"/>
</dbReference>
<evidence type="ECO:0000313" key="11">
    <source>
        <dbReference type="EMBL" id="KAJ8951196.1"/>
    </source>
</evidence>
<comment type="subcellular location">
    <subcellularLocation>
        <location evidence="1">Nucleus</location>
    </subcellularLocation>
</comment>
<dbReference type="Gene3D" id="3.40.1800.20">
    <property type="match status" value="1"/>
</dbReference>
<proteinExistence type="predicted"/>
<evidence type="ECO:0000256" key="4">
    <source>
        <dbReference type="ARBA" id="ARBA00022771"/>
    </source>
</evidence>
<comment type="caution">
    <text evidence="11">The sequence shown here is derived from an EMBL/GenBank/DDBJ whole genome shotgun (WGS) entry which is preliminary data.</text>
</comment>
<reference evidence="11" key="1">
    <citation type="journal article" date="2023" name="Insect Mol. Biol.">
        <title>Genome sequencing provides insights into the evolution of gene families encoding plant cell wall-degrading enzymes in longhorned beetles.</title>
        <authorList>
            <person name="Shin N.R."/>
            <person name="Okamura Y."/>
            <person name="Kirsch R."/>
            <person name="Pauchet Y."/>
        </authorList>
    </citation>
    <scope>NUCLEOTIDE SEQUENCE</scope>
    <source>
        <strain evidence="11">RBIC_L_NR</strain>
    </source>
</reference>
<dbReference type="PANTHER" id="PTHR24409">
    <property type="entry name" value="ZINC FINGER PROTEIN 142"/>
    <property type="match status" value="1"/>
</dbReference>
<evidence type="ECO:0000256" key="2">
    <source>
        <dbReference type="ARBA" id="ARBA00022723"/>
    </source>
</evidence>
<dbReference type="SMART" id="SM00868">
    <property type="entry name" value="zf-AD"/>
    <property type="match status" value="1"/>
</dbReference>